<dbReference type="HAMAP" id="MF_00038">
    <property type="entry name" value="MraY"/>
    <property type="match status" value="1"/>
</dbReference>
<feature type="transmembrane region" description="Helical" evidence="12">
    <location>
        <begin position="67"/>
        <end position="84"/>
    </location>
</feature>
<evidence type="ECO:0000256" key="6">
    <source>
        <dbReference type="ARBA" id="ARBA00022960"/>
    </source>
</evidence>
<dbReference type="PANTHER" id="PTHR22926:SF5">
    <property type="entry name" value="PHOSPHO-N-ACETYLMURAMOYL-PENTAPEPTIDE-TRANSFERASE HOMOLOG"/>
    <property type="match status" value="1"/>
</dbReference>
<feature type="transmembrane region" description="Helical" evidence="12">
    <location>
        <begin position="250"/>
        <end position="271"/>
    </location>
</feature>
<gene>
    <name evidence="12 14" type="primary">mraY</name>
    <name evidence="14" type="ORF">CP99DC5_0252</name>
</gene>
<keyword evidence="3 12" id="KW-0132">Cell division</keyword>
<feature type="transmembrane region" description="Helical" evidence="12">
    <location>
        <begin position="277"/>
        <end position="296"/>
    </location>
</feature>
<keyword evidence="9 12" id="KW-0472">Membrane</keyword>
<dbReference type="Proteomes" id="UP000014627">
    <property type="component" value="Unassembled WGS sequence"/>
</dbReference>
<comment type="catalytic activity">
    <reaction evidence="12">
        <text>UDP-N-acetyl-alpha-D-muramoyl-L-alanyl-gamma-D-glutamyl-meso-2,6-diaminopimeloyl-D-alanyl-D-alanine + di-trans,octa-cis-undecaprenyl phosphate = di-trans,octa-cis-undecaprenyl diphospho-N-acetyl-alpha-D-muramoyl-L-alanyl-D-glutamyl-meso-2,6-diaminopimeloyl-D-alanyl-D-alanine + UMP</text>
        <dbReference type="Rhea" id="RHEA:28386"/>
        <dbReference type="ChEBI" id="CHEBI:57865"/>
        <dbReference type="ChEBI" id="CHEBI:60392"/>
        <dbReference type="ChEBI" id="CHEBI:61386"/>
        <dbReference type="ChEBI" id="CHEBI:61387"/>
        <dbReference type="EC" id="2.7.8.13"/>
    </reaction>
</comment>
<evidence type="ECO:0000256" key="8">
    <source>
        <dbReference type="ARBA" id="ARBA00022989"/>
    </source>
</evidence>
<dbReference type="Pfam" id="PF00953">
    <property type="entry name" value="Glycos_transf_4"/>
    <property type="match status" value="1"/>
</dbReference>
<comment type="cofactor">
    <cofactor evidence="12">
        <name>Mg(2+)</name>
        <dbReference type="ChEBI" id="CHEBI:18420"/>
    </cofactor>
</comment>
<reference evidence="14 15" key="1">
    <citation type="submission" date="2013-04" db="EMBL/GenBank/DDBJ databases">
        <title>Genome sequence of Chlamydia psittaci 99DC5.</title>
        <authorList>
            <person name="Huot-Creasy H."/>
            <person name="McCracken C.L."/>
            <person name="Humphries M."/>
            <person name="Sachse K."/>
            <person name="Laroucau K."/>
            <person name="Bavoil P."/>
            <person name="Myers G.S."/>
        </authorList>
    </citation>
    <scope>NUCLEOTIDE SEQUENCE [LARGE SCALE GENOMIC DNA]</scope>
    <source>
        <strain evidence="14 15">99DC5</strain>
    </source>
</reference>
<dbReference type="PROSITE" id="PS01348">
    <property type="entry name" value="MRAY_2"/>
    <property type="match status" value="1"/>
</dbReference>
<dbReference type="GO" id="GO:0016740">
    <property type="term" value="F:transferase activity"/>
    <property type="evidence" value="ECO:0007669"/>
    <property type="project" value="UniProtKB-KW"/>
</dbReference>
<evidence type="ECO:0000256" key="1">
    <source>
        <dbReference type="ARBA" id="ARBA00004141"/>
    </source>
</evidence>
<accession>A0ABN0MQS0</accession>
<evidence type="ECO:0000256" key="11">
    <source>
        <dbReference type="ARBA" id="ARBA00023316"/>
    </source>
</evidence>
<keyword evidence="12" id="KW-0479">Metal-binding</keyword>
<evidence type="ECO:0000256" key="5">
    <source>
        <dbReference type="ARBA" id="ARBA00022692"/>
    </source>
</evidence>
<name>A0ABN0MQS0_CHLPS</name>
<comment type="similarity">
    <text evidence="2 12">Belongs to the glycosyltransferase 4 family. MraY subfamily.</text>
</comment>
<dbReference type="InterPro" id="IPR003524">
    <property type="entry name" value="PNAcMuramoyl-5peptid_Trfase"/>
</dbReference>
<evidence type="ECO:0000313" key="15">
    <source>
        <dbReference type="Proteomes" id="UP000014627"/>
    </source>
</evidence>
<proteinExistence type="inferred from homology"/>
<evidence type="ECO:0000256" key="9">
    <source>
        <dbReference type="ARBA" id="ARBA00023136"/>
    </source>
</evidence>
<dbReference type="NCBIfam" id="TIGR00445">
    <property type="entry name" value="mraY"/>
    <property type="match status" value="1"/>
</dbReference>
<comment type="pathway">
    <text evidence="12">Cell wall biogenesis; peptidoglycan biosynthesis.</text>
</comment>
<keyword evidence="4 12" id="KW-0808">Transferase</keyword>
<sequence>MNSGFYLHESLIFFLFTVCALAFILGIFLGKPVIRWLKKRNHYDQVHKEYCEKLEVLHQDKKHTPTAGGILFFLVLLFTIFFWLPLGKLSTWLFVFLIISWTSLGWYDDIVKKRKKKGHGISAKQKFVLQLVISAVITTAVMFIYKGTSLFYTLRVPFFGSISFGNSVLAQFFYFVLAVLAIVGTGNAVNLTDGLDGLATGTTCMCAFGLLVVALTSTTLPLATDVSILLSALLGVSLAFLKYNCSPAQVFMGDTGSLLIGGMLGSCAVMLRAELLVILLGGVFVAEAGSVILQIASCRLRKTRIFLCSPLHHHYEYKGISETQVVKRFWMAGFFFMVLGIIAALWR</sequence>
<keyword evidence="12" id="KW-0460">Magnesium</keyword>
<evidence type="ECO:0000256" key="10">
    <source>
        <dbReference type="ARBA" id="ARBA00023306"/>
    </source>
</evidence>
<dbReference type="EMBL" id="ATLC01000044">
    <property type="protein sequence ID" value="EPJ28720.1"/>
    <property type="molecule type" value="Genomic_DNA"/>
</dbReference>
<feature type="transmembrane region" description="Helical" evidence="12">
    <location>
        <begin position="127"/>
        <end position="145"/>
    </location>
</feature>
<feature type="transmembrane region" description="Helical" evidence="12">
    <location>
        <begin position="12"/>
        <end position="30"/>
    </location>
</feature>
<protein>
    <recommendedName>
        <fullName evidence="12 13">Phospho-N-acetylmuramoyl-pentapeptide-transferase</fullName>
        <ecNumber evidence="12 13">2.7.8.13</ecNumber>
    </recommendedName>
    <alternativeName>
        <fullName evidence="12">UDP-MurNAc-pentapeptide phosphotransferase</fullName>
    </alternativeName>
</protein>
<keyword evidence="15" id="KW-1185">Reference proteome</keyword>
<feature type="transmembrane region" description="Helical" evidence="12">
    <location>
        <begin position="157"/>
        <end position="183"/>
    </location>
</feature>
<evidence type="ECO:0000256" key="7">
    <source>
        <dbReference type="ARBA" id="ARBA00022984"/>
    </source>
</evidence>
<dbReference type="EC" id="2.7.8.13" evidence="12 13"/>
<dbReference type="PROSITE" id="PS01347">
    <property type="entry name" value="MRAY_1"/>
    <property type="match status" value="1"/>
</dbReference>
<comment type="subcellular location">
    <subcellularLocation>
        <location evidence="12">Cell membrane</location>
        <topology evidence="12">Multi-pass membrane protein</topology>
    </subcellularLocation>
    <subcellularLocation>
        <location evidence="1">Membrane</location>
        <topology evidence="1">Multi-pass membrane protein</topology>
    </subcellularLocation>
</comment>
<keyword evidence="5 12" id="KW-0812">Transmembrane</keyword>
<keyword evidence="12" id="KW-1003">Cell membrane</keyword>
<feature type="transmembrane region" description="Helical" evidence="12">
    <location>
        <begin position="329"/>
        <end position="346"/>
    </location>
</feature>
<feature type="transmembrane region" description="Helical" evidence="12">
    <location>
        <begin position="195"/>
        <end position="216"/>
    </location>
</feature>
<dbReference type="PANTHER" id="PTHR22926">
    <property type="entry name" value="PHOSPHO-N-ACETYLMURAMOYL-PENTAPEPTIDE-TRANSFERASE"/>
    <property type="match status" value="1"/>
</dbReference>
<evidence type="ECO:0000313" key="14">
    <source>
        <dbReference type="EMBL" id="EPJ28720.1"/>
    </source>
</evidence>
<keyword evidence="7 12" id="KW-0573">Peptidoglycan synthesis</keyword>
<feature type="transmembrane region" description="Helical" evidence="12">
    <location>
        <begin position="90"/>
        <end position="107"/>
    </location>
</feature>
<comment type="caution">
    <text evidence="14">The sequence shown here is derived from an EMBL/GenBank/DDBJ whole genome shotgun (WGS) entry which is preliminary data.</text>
</comment>
<evidence type="ECO:0000256" key="3">
    <source>
        <dbReference type="ARBA" id="ARBA00022618"/>
    </source>
</evidence>
<comment type="function">
    <text evidence="12">Catalyzes the initial step of the lipid cycle reactions in the biosynthesis of the cell wall peptidoglycan: transfers peptidoglycan precursor phospho-MurNAc-pentapeptide from UDP-MurNAc-pentapeptide onto the lipid carrier undecaprenyl phosphate, yielding undecaprenyl-pyrophosphoryl-MurNAc-pentapeptide, known as lipid I.</text>
</comment>
<dbReference type="RefSeq" id="WP_016981650.1">
    <property type="nucleotide sequence ID" value="NZ_KE356190.1"/>
</dbReference>
<dbReference type="InterPro" id="IPR018480">
    <property type="entry name" value="PNAcMuramoyl-5peptid_Trfase_CS"/>
</dbReference>
<keyword evidence="8 12" id="KW-1133">Transmembrane helix</keyword>
<evidence type="ECO:0000256" key="4">
    <source>
        <dbReference type="ARBA" id="ARBA00022679"/>
    </source>
</evidence>
<evidence type="ECO:0000256" key="2">
    <source>
        <dbReference type="ARBA" id="ARBA00005583"/>
    </source>
</evidence>
<keyword evidence="10 12" id="KW-0131">Cell cycle</keyword>
<dbReference type="CDD" id="cd06852">
    <property type="entry name" value="GT_MraY"/>
    <property type="match status" value="1"/>
</dbReference>
<organism evidence="14 15">
    <name type="scientific">Chlamydia psittaci 99DC5</name>
    <dbReference type="NCBI Taxonomy" id="1112251"/>
    <lineage>
        <taxon>Bacteria</taxon>
        <taxon>Pseudomonadati</taxon>
        <taxon>Chlamydiota</taxon>
        <taxon>Chlamydiia</taxon>
        <taxon>Chlamydiales</taxon>
        <taxon>Chlamydiaceae</taxon>
        <taxon>Chlamydia/Chlamydophila group</taxon>
        <taxon>Chlamydia</taxon>
    </lineage>
</organism>
<dbReference type="InterPro" id="IPR000715">
    <property type="entry name" value="Glycosyl_transferase_4"/>
</dbReference>
<evidence type="ECO:0000256" key="13">
    <source>
        <dbReference type="NCBIfam" id="TIGR00445"/>
    </source>
</evidence>
<evidence type="ECO:0000256" key="12">
    <source>
        <dbReference type="HAMAP-Rule" id="MF_00038"/>
    </source>
</evidence>
<keyword evidence="11 12" id="KW-0961">Cell wall biogenesis/degradation</keyword>
<keyword evidence="6 12" id="KW-0133">Cell shape</keyword>